<dbReference type="EMBL" id="CVRB01000001">
    <property type="protein sequence ID" value="CRK80396.1"/>
    <property type="molecule type" value="Genomic_DNA"/>
</dbReference>
<keyword evidence="6" id="KW-1185">Reference proteome</keyword>
<feature type="DNA-binding region" description="H-T-H motif" evidence="3">
    <location>
        <begin position="28"/>
        <end position="47"/>
    </location>
</feature>
<dbReference type="AlphaFoldDB" id="A0A0U1NQS6"/>
<dbReference type="InterPro" id="IPR050624">
    <property type="entry name" value="HTH-type_Tx_Regulator"/>
</dbReference>
<accession>A0A0U1NQS6</accession>
<dbReference type="GO" id="GO:0003677">
    <property type="term" value="F:DNA binding"/>
    <property type="evidence" value="ECO:0007669"/>
    <property type="project" value="UniProtKB-UniRule"/>
</dbReference>
<dbReference type="PROSITE" id="PS50977">
    <property type="entry name" value="HTH_TETR_2"/>
    <property type="match status" value="1"/>
</dbReference>
<protein>
    <recommendedName>
        <fullName evidence="4">HTH tetR-type domain-containing protein</fullName>
    </recommendedName>
</protein>
<dbReference type="PANTHER" id="PTHR43479">
    <property type="entry name" value="ACREF/ENVCD OPERON REPRESSOR-RELATED"/>
    <property type="match status" value="1"/>
</dbReference>
<proteinExistence type="predicted"/>
<dbReference type="Proteomes" id="UP000199087">
    <property type="component" value="Unassembled WGS sequence"/>
</dbReference>
<dbReference type="PANTHER" id="PTHR43479:SF11">
    <property type="entry name" value="ACREF_ENVCD OPERON REPRESSOR-RELATED"/>
    <property type="match status" value="1"/>
</dbReference>
<keyword evidence="2 3" id="KW-0238">DNA-binding</keyword>
<gene>
    <name evidence="5" type="ORF">BN000_00279</name>
</gene>
<evidence type="ECO:0000256" key="1">
    <source>
        <dbReference type="ARBA" id="ARBA00022491"/>
    </source>
</evidence>
<name>A0A0U1NQS6_9BACI</name>
<dbReference type="InterPro" id="IPR009057">
    <property type="entry name" value="Homeodomain-like_sf"/>
</dbReference>
<feature type="domain" description="HTH tetR-type" evidence="4">
    <location>
        <begin position="3"/>
        <end position="65"/>
    </location>
</feature>
<evidence type="ECO:0000256" key="2">
    <source>
        <dbReference type="ARBA" id="ARBA00023125"/>
    </source>
</evidence>
<keyword evidence="1" id="KW-0678">Repressor</keyword>
<evidence type="ECO:0000256" key="3">
    <source>
        <dbReference type="PROSITE-ProRule" id="PRU00335"/>
    </source>
</evidence>
<evidence type="ECO:0000259" key="4">
    <source>
        <dbReference type="PROSITE" id="PS50977"/>
    </source>
</evidence>
<dbReference type="RefSeq" id="WP_090629830.1">
    <property type="nucleotide sequence ID" value="NZ_CVRB01000001.1"/>
</dbReference>
<evidence type="ECO:0000313" key="5">
    <source>
        <dbReference type="EMBL" id="CRK80396.1"/>
    </source>
</evidence>
<dbReference type="Pfam" id="PF00440">
    <property type="entry name" value="TetR_N"/>
    <property type="match status" value="1"/>
</dbReference>
<sequence length="188" mass="21873">MARNTEQKIIDAFLNIANSEKTEFSNITVKMIAQKAHITSPTFYNHFNSIAHLIEVIREDAAKPLLEILETYKEVGEQSPFEIIAKEILPILYQNRTRIRIICIAPADFNWHLFLENRYTEWFLPYCKGIREIDFSEEWLARFFAKTIVTITTLWLADPIPEPPKLFQGKFLALMDTHSKIISGQRAS</sequence>
<reference evidence="6" key="1">
    <citation type="submission" date="2015-05" db="EMBL/GenBank/DDBJ databases">
        <authorList>
            <person name="Urmite Genomes"/>
        </authorList>
    </citation>
    <scope>NUCLEOTIDE SEQUENCE [LARGE SCALE GENOMIC DNA]</scope>
    <source>
        <strain evidence="6">LF1</strain>
    </source>
</reference>
<evidence type="ECO:0000313" key="6">
    <source>
        <dbReference type="Proteomes" id="UP000199087"/>
    </source>
</evidence>
<dbReference type="Gene3D" id="1.10.357.10">
    <property type="entry name" value="Tetracycline Repressor, domain 2"/>
    <property type="match status" value="1"/>
</dbReference>
<dbReference type="InterPro" id="IPR001647">
    <property type="entry name" value="HTH_TetR"/>
</dbReference>
<dbReference type="SUPFAM" id="SSF46689">
    <property type="entry name" value="Homeodomain-like"/>
    <property type="match status" value="1"/>
</dbReference>
<organism evidence="5 6">
    <name type="scientific">Neobacillus massiliamazoniensis</name>
    <dbReference type="NCBI Taxonomy" id="1499688"/>
    <lineage>
        <taxon>Bacteria</taxon>
        <taxon>Bacillati</taxon>
        <taxon>Bacillota</taxon>
        <taxon>Bacilli</taxon>
        <taxon>Bacillales</taxon>
        <taxon>Bacillaceae</taxon>
        <taxon>Neobacillus</taxon>
    </lineage>
</organism>
<dbReference type="OrthoDB" id="5366068at2"/>